<dbReference type="Proteomes" id="UP001595539">
    <property type="component" value="Unassembled WGS sequence"/>
</dbReference>
<sequence length="43" mass="4538">MDGNSRLPGAKRRAAATIKAAGGGHVHVAIMAPVYTRMHRTPL</sequence>
<keyword evidence="2" id="KW-1185">Reference proteome</keyword>
<name>A0ABV7U322_9RHOB</name>
<reference evidence="2" key="1">
    <citation type="journal article" date="2019" name="Int. J. Syst. Evol. Microbiol.">
        <title>The Global Catalogue of Microorganisms (GCM) 10K type strain sequencing project: providing services to taxonomists for standard genome sequencing and annotation.</title>
        <authorList>
            <consortium name="The Broad Institute Genomics Platform"/>
            <consortium name="The Broad Institute Genome Sequencing Center for Infectious Disease"/>
            <person name="Wu L."/>
            <person name="Ma J."/>
        </authorList>
    </citation>
    <scope>NUCLEOTIDE SEQUENCE [LARGE SCALE GENOMIC DNA]</scope>
    <source>
        <strain evidence="2">KCTC 42473</strain>
    </source>
</reference>
<dbReference type="RefSeq" id="WP_377760840.1">
    <property type="nucleotide sequence ID" value="NZ_JBHRXY010000004.1"/>
</dbReference>
<evidence type="ECO:0000313" key="2">
    <source>
        <dbReference type="Proteomes" id="UP001595539"/>
    </source>
</evidence>
<organism evidence="1 2">
    <name type="scientific">Paracoccus angustae</name>
    <dbReference type="NCBI Taxonomy" id="1671480"/>
    <lineage>
        <taxon>Bacteria</taxon>
        <taxon>Pseudomonadati</taxon>
        <taxon>Pseudomonadota</taxon>
        <taxon>Alphaproteobacteria</taxon>
        <taxon>Rhodobacterales</taxon>
        <taxon>Paracoccaceae</taxon>
        <taxon>Paracoccus</taxon>
    </lineage>
</organism>
<comment type="caution">
    <text evidence="1">The sequence shown here is derived from an EMBL/GenBank/DDBJ whole genome shotgun (WGS) entry which is preliminary data.</text>
</comment>
<gene>
    <name evidence="1" type="ORF">ACFOM8_07655</name>
</gene>
<proteinExistence type="predicted"/>
<dbReference type="EMBL" id="JBHRXY010000004">
    <property type="protein sequence ID" value="MFC3629318.1"/>
    <property type="molecule type" value="Genomic_DNA"/>
</dbReference>
<accession>A0ABV7U322</accession>
<evidence type="ECO:0000313" key="1">
    <source>
        <dbReference type="EMBL" id="MFC3629318.1"/>
    </source>
</evidence>
<protein>
    <submittedName>
        <fullName evidence="1">Uncharacterized protein</fullName>
    </submittedName>
</protein>